<dbReference type="SMART" id="SM00534">
    <property type="entry name" value="MUTSac"/>
    <property type="match status" value="1"/>
</dbReference>
<dbReference type="Gene3D" id="3.30.420.110">
    <property type="entry name" value="MutS, connector domain"/>
    <property type="match status" value="1"/>
</dbReference>
<evidence type="ECO:0000259" key="9">
    <source>
        <dbReference type="SMART" id="SM00533"/>
    </source>
</evidence>
<dbReference type="InterPro" id="IPR017261">
    <property type="entry name" value="DNA_mismatch_repair_MutS/MSH"/>
</dbReference>
<dbReference type="NCBIfam" id="NF003810">
    <property type="entry name" value="PRK05399.1"/>
    <property type="match status" value="1"/>
</dbReference>
<comment type="similarity">
    <text evidence="5 6">Belongs to the DNA mismatch repair MutS family.</text>
</comment>
<dbReference type="GO" id="GO:0005524">
    <property type="term" value="F:ATP binding"/>
    <property type="evidence" value="ECO:0007669"/>
    <property type="project" value="UniProtKB-UniRule"/>
</dbReference>
<feature type="compositionally biased region" description="Pro residues" evidence="7">
    <location>
        <begin position="58"/>
        <end position="73"/>
    </location>
</feature>
<dbReference type="InterPro" id="IPR007695">
    <property type="entry name" value="DNA_mismatch_repair_MutS-lik_N"/>
</dbReference>
<keyword evidence="5 6" id="KW-0234">DNA repair</keyword>
<evidence type="ECO:0000259" key="8">
    <source>
        <dbReference type="SMART" id="SM00333"/>
    </source>
</evidence>
<protein>
    <recommendedName>
        <fullName evidence="5">DNA mismatch repair protein</fullName>
    </recommendedName>
</protein>
<dbReference type="Pfam" id="PF05188">
    <property type="entry name" value="MutS_II"/>
    <property type="match status" value="1"/>
</dbReference>
<evidence type="ECO:0000256" key="6">
    <source>
        <dbReference type="RuleBase" id="RU003756"/>
    </source>
</evidence>
<name>A0A9R0HV85_SPIOL</name>
<evidence type="ECO:0000313" key="11">
    <source>
        <dbReference type="Proteomes" id="UP000813463"/>
    </source>
</evidence>
<dbReference type="Pfam" id="PF05190">
    <property type="entry name" value="MutS_IV"/>
    <property type="match status" value="1"/>
</dbReference>
<feature type="domain" description="Tudor" evidence="8">
    <location>
        <begin position="115"/>
        <end position="173"/>
    </location>
</feature>
<dbReference type="Gene3D" id="1.10.1420.10">
    <property type="match status" value="2"/>
</dbReference>
<dbReference type="InterPro" id="IPR045076">
    <property type="entry name" value="MutS"/>
</dbReference>
<dbReference type="Gene3D" id="3.40.50.300">
    <property type="entry name" value="P-loop containing nucleotide triphosphate hydrolases"/>
    <property type="match status" value="1"/>
</dbReference>
<evidence type="ECO:0000313" key="12">
    <source>
        <dbReference type="RefSeq" id="XP_021837456.2"/>
    </source>
</evidence>
<evidence type="ECO:0000256" key="2">
    <source>
        <dbReference type="ARBA" id="ARBA00022763"/>
    </source>
</evidence>
<dbReference type="SUPFAM" id="SSF55271">
    <property type="entry name" value="DNA repair protein MutS, domain I"/>
    <property type="match status" value="1"/>
</dbReference>
<dbReference type="GO" id="GO:0030983">
    <property type="term" value="F:mismatched DNA binding"/>
    <property type="evidence" value="ECO:0007669"/>
    <property type="project" value="UniProtKB-UniRule"/>
</dbReference>
<dbReference type="SMART" id="SM00533">
    <property type="entry name" value="MUTSd"/>
    <property type="match status" value="1"/>
</dbReference>
<dbReference type="InterPro" id="IPR007861">
    <property type="entry name" value="DNA_mismatch_repair_MutS_clamp"/>
</dbReference>
<organism evidence="11 12">
    <name type="scientific">Spinacia oleracea</name>
    <name type="common">Spinach</name>
    <dbReference type="NCBI Taxonomy" id="3562"/>
    <lineage>
        <taxon>Eukaryota</taxon>
        <taxon>Viridiplantae</taxon>
        <taxon>Streptophyta</taxon>
        <taxon>Embryophyta</taxon>
        <taxon>Tracheophyta</taxon>
        <taxon>Spermatophyta</taxon>
        <taxon>Magnoliopsida</taxon>
        <taxon>eudicotyledons</taxon>
        <taxon>Gunneridae</taxon>
        <taxon>Pentapetalae</taxon>
        <taxon>Caryophyllales</taxon>
        <taxon>Chenopodiaceae</taxon>
        <taxon>Chenopodioideae</taxon>
        <taxon>Anserineae</taxon>
        <taxon>Spinacia</taxon>
    </lineage>
</organism>
<dbReference type="InterPro" id="IPR007696">
    <property type="entry name" value="DNA_mismatch_repair_MutS_core"/>
</dbReference>
<reference evidence="11" key="1">
    <citation type="journal article" date="2021" name="Nat. Commun.">
        <title>Genomic analyses provide insights into spinach domestication and the genetic basis of agronomic traits.</title>
        <authorList>
            <person name="Cai X."/>
            <person name="Sun X."/>
            <person name="Xu C."/>
            <person name="Sun H."/>
            <person name="Wang X."/>
            <person name="Ge C."/>
            <person name="Zhang Z."/>
            <person name="Wang Q."/>
            <person name="Fei Z."/>
            <person name="Jiao C."/>
            <person name="Wang Q."/>
        </authorList>
    </citation>
    <scope>NUCLEOTIDE SEQUENCE [LARGE SCALE GENOMIC DNA]</scope>
    <source>
        <strain evidence="11">cv. Varoflay</strain>
    </source>
</reference>
<evidence type="ECO:0000256" key="4">
    <source>
        <dbReference type="ARBA" id="ARBA00023125"/>
    </source>
</evidence>
<reference evidence="12" key="2">
    <citation type="submission" date="2025-08" db="UniProtKB">
        <authorList>
            <consortium name="RefSeq"/>
        </authorList>
    </citation>
    <scope>IDENTIFICATION</scope>
    <source>
        <tissue evidence="12">Leaf</tissue>
    </source>
</reference>
<dbReference type="GO" id="GO:0003690">
    <property type="term" value="F:double-stranded DNA binding"/>
    <property type="evidence" value="ECO:0000318"/>
    <property type="project" value="GO_Central"/>
</dbReference>
<evidence type="ECO:0000256" key="5">
    <source>
        <dbReference type="PIRNR" id="PIRNR037677"/>
    </source>
</evidence>
<dbReference type="Proteomes" id="UP000813463">
    <property type="component" value="Chromosome 5"/>
</dbReference>
<dbReference type="PIRSF" id="PIRSF037677">
    <property type="entry name" value="DNA_mis_repair_Msh6"/>
    <property type="match status" value="1"/>
</dbReference>
<evidence type="ECO:0000256" key="1">
    <source>
        <dbReference type="ARBA" id="ARBA00022741"/>
    </source>
</evidence>
<dbReference type="Pfam" id="PF00488">
    <property type="entry name" value="MutS_V"/>
    <property type="match status" value="1"/>
</dbReference>
<keyword evidence="3 5" id="KW-0067">ATP-binding</keyword>
<dbReference type="KEGG" id="soe:110777148"/>
<dbReference type="InterPro" id="IPR036187">
    <property type="entry name" value="DNA_mismatch_repair_MutS_sf"/>
</dbReference>
<dbReference type="GO" id="GO:0005634">
    <property type="term" value="C:nucleus"/>
    <property type="evidence" value="ECO:0000318"/>
    <property type="project" value="GO_Central"/>
</dbReference>
<feature type="region of interest" description="Disordered" evidence="7">
    <location>
        <begin position="207"/>
        <end position="226"/>
    </location>
</feature>
<feature type="domain" description="DNA mismatch repair protein MutS core" evidence="9">
    <location>
        <begin position="708"/>
        <end position="1048"/>
    </location>
</feature>
<dbReference type="Gene3D" id="3.40.1170.10">
    <property type="entry name" value="DNA repair protein MutS, domain I"/>
    <property type="match status" value="1"/>
</dbReference>
<accession>A0A9R0HV85</accession>
<dbReference type="CDD" id="cd20404">
    <property type="entry name" value="Tudor_Agenet_AtEML-like"/>
    <property type="match status" value="1"/>
</dbReference>
<dbReference type="InterPro" id="IPR007860">
    <property type="entry name" value="DNA_mmatch_repair_MutS_con_dom"/>
</dbReference>
<dbReference type="InterPro" id="IPR016151">
    <property type="entry name" value="DNA_mismatch_repair_MutS_N"/>
</dbReference>
<keyword evidence="4 5" id="KW-0238">DNA-binding</keyword>
<dbReference type="Gene3D" id="2.30.30.140">
    <property type="match status" value="1"/>
</dbReference>
<evidence type="ECO:0000256" key="3">
    <source>
        <dbReference type="ARBA" id="ARBA00022840"/>
    </source>
</evidence>
<dbReference type="SUPFAM" id="SSF52540">
    <property type="entry name" value="P-loop containing nucleoside triphosphate hydrolases"/>
    <property type="match status" value="1"/>
</dbReference>
<gene>
    <name evidence="12" type="primary">LOC110777148</name>
</gene>
<feature type="region of interest" description="Disordered" evidence="7">
    <location>
        <begin position="1"/>
        <end position="108"/>
    </location>
</feature>
<keyword evidence="1 5" id="KW-0547">Nucleotide-binding</keyword>
<proteinExistence type="inferred from homology"/>
<feature type="compositionally biased region" description="Polar residues" evidence="7">
    <location>
        <begin position="1"/>
        <end position="23"/>
    </location>
</feature>
<keyword evidence="11" id="KW-1185">Reference proteome</keyword>
<dbReference type="SUPFAM" id="SSF48334">
    <property type="entry name" value="DNA repair protein MutS, domain III"/>
    <property type="match status" value="1"/>
</dbReference>
<feature type="domain" description="DNA mismatch repair proteins mutS family" evidence="10">
    <location>
        <begin position="1068"/>
        <end position="1260"/>
    </location>
</feature>
<dbReference type="InterPro" id="IPR000432">
    <property type="entry name" value="DNA_mismatch_repair_MutS_C"/>
</dbReference>
<dbReference type="GO" id="GO:0006298">
    <property type="term" value="P:mismatch repair"/>
    <property type="evidence" value="ECO:0007669"/>
    <property type="project" value="InterPro"/>
</dbReference>
<dbReference type="PANTHER" id="PTHR11361:SF150">
    <property type="entry name" value="DNA MISMATCH REPAIR PROTEIN MSH6"/>
    <property type="match status" value="1"/>
</dbReference>
<dbReference type="RefSeq" id="XP_021837456.2">
    <property type="nucleotide sequence ID" value="XM_021981764.2"/>
</dbReference>
<dbReference type="SMART" id="SM00333">
    <property type="entry name" value="TUDOR"/>
    <property type="match status" value="1"/>
</dbReference>
<dbReference type="PANTHER" id="PTHR11361">
    <property type="entry name" value="DNA MISMATCH REPAIR PROTEIN MUTS FAMILY MEMBER"/>
    <property type="match status" value="1"/>
</dbReference>
<dbReference type="InterPro" id="IPR002999">
    <property type="entry name" value="Tudor"/>
</dbReference>
<dbReference type="InterPro" id="IPR036678">
    <property type="entry name" value="MutS_con_dom_sf"/>
</dbReference>
<feature type="region of interest" description="Disordered" evidence="7">
    <location>
        <begin position="255"/>
        <end position="290"/>
    </location>
</feature>
<feature type="compositionally biased region" description="Low complexity" evidence="7">
    <location>
        <begin position="27"/>
        <end position="57"/>
    </location>
</feature>
<comment type="function">
    <text evidence="5 6">Component of the post-replicative DNA mismatch repair system (MMR).</text>
</comment>
<dbReference type="InterPro" id="IPR027417">
    <property type="entry name" value="P-loop_NTPase"/>
</dbReference>
<dbReference type="Pfam" id="PF05192">
    <property type="entry name" value="MutS_III"/>
    <property type="match status" value="1"/>
</dbReference>
<evidence type="ECO:0000256" key="7">
    <source>
        <dbReference type="SAM" id="MobiDB-lite"/>
    </source>
</evidence>
<dbReference type="SUPFAM" id="SSF63748">
    <property type="entry name" value="Tudor/PWWP/MBT"/>
    <property type="match status" value="1"/>
</dbReference>
<dbReference type="GeneID" id="110777148"/>
<dbReference type="SUPFAM" id="SSF53150">
    <property type="entry name" value="DNA repair protein MutS, domain II"/>
    <property type="match status" value="1"/>
</dbReference>
<evidence type="ECO:0000259" key="10">
    <source>
        <dbReference type="SMART" id="SM00534"/>
    </source>
</evidence>
<dbReference type="Pfam" id="PF01624">
    <property type="entry name" value="MutS_I"/>
    <property type="match status" value="1"/>
</dbReference>
<dbReference type="GO" id="GO:0140664">
    <property type="term" value="F:ATP-dependent DNA damage sensor activity"/>
    <property type="evidence" value="ECO:0007669"/>
    <property type="project" value="InterPro"/>
</dbReference>
<sequence length="1325" mass="147002">MAPSRKVTNGRSPLVNKQHQITAFFTKAASASPSLKPNPKSSLPKPNQTPIPNSENPNPNPSISPGSSPPTTPSPVHAKLKPKSTPKPLLVIGSQNPSPSPPESTFPVSANNLYREEVVNRRIRVYWPLDKAWYEGRVKSFDKVSGKHLVEYDDDEEETIDLSKEKFEWVEVEAAVAVAVAGEGSSVRKSRKRRLRKAAIVVDDEEEEAVDGNVGPIDDDDSSDEDWVKSTVVEEEDCLEEMELVDEEEVGSLKRKRGEVAGSMAKKKGKEDDGGDTDASKKKKTGFGVGVFGSKPAKPVTKVQEAKPPNVVSSADTDALERFGIREEQKFPFLGKDRMDSKRRRPGAADYDPRTLYLPPQFLKNLTGGQRQWWEFKAKHMDKVLFFKMGKFYEIFEMDAHIGVKELDLQYMRGEQPHCGFPEKNFSINVEKLARKGYRVLVVEQTETPDQLDIRRREEGSKDKVVKREICAVVTKGTLTEGEMLSANPEASYIMSVNESCPLSSNKEEERHYGVCIVDITTSRVIIGQIKDDLECSTLCCLLSELRPVEIIKPANMLSPETEKALIRYTRNPLINDLVPNEEFWNADRTVSELESFYSRINSSSVSSLQKEAADATSSSIKDESSVLPDVVNELLSAGRDGSLALSALGGSLYYLKQAFLDETLLRYAKFESLPCSGYSNVFQKPYMVLDAAALENLEIFENSGNGGSSGTLYSQLNHCVTGFGKRLLKSWLARPLYHAGLIRERQDAVASLRENISLVLEFRKELSKLPDMERLLTRLFASSEANGRNANKIVLYEDAAKKQLQEFISALRACEVMILACSSLGSILANTDSELLHHLLVPGKGLPNMTSIIKQFREAFDWVDANSTGRIIPHEGADAVYDSASKKIKEIESNLKKHIEEQKKLLGYTSITYVQVGKDIYLLEVPERFSASVPKDYELRSSKKGFSRYWTPYIKKMVTELAQVEAVKESKLKSMLQDLVGRFCEHHTMWRSLVSAVAELDVLTSLVIASDYYEGPTCRPSISTGSNTNEVPQLSAKSLGHPIIKSDSLGRGTFVPNDINIGGSDHASFILLTGPNMGGKSTLLRQICLAVILAQVGADVPAEHFELSIVDRIFVRMGAKDHIMAGQSTFLTELSETASMLTSATRNSLVALDELGRGTSTSDGQAIAESVLEHFVRKVQCCGMFSTHYHRLAINYKRDPKVSLCHMACQVGKGDRGVEEVTFLYRLNPGACPKSYGVNVARLAGIPDCVLLKAAAKSREFEAVYGRQQQRSNNNVRDWDEKTIKKFFQNLISFGTSSVDSSSNSSIASLTQLQHQARVLLEQN</sequence>
<keyword evidence="2 5" id="KW-0227">DNA damage</keyword>